<keyword evidence="5" id="KW-0482">Metalloprotease</keyword>
<evidence type="ECO:0000256" key="2">
    <source>
        <dbReference type="ARBA" id="ARBA00022723"/>
    </source>
</evidence>
<dbReference type="InterPro" id="IPR001405">
    <property type="entry name" value="UPF0758"/>
</dbReference>
<proteinExistence type="predicted"/>
<evidence type="ECO:0000256" key="4">
    <source>
        <dbReference type="ARBA" id="ARBA00022833"/>
    </source>
</evidence>
<evidence type="ECO:0000256" key="5">
    <source>
        <dbReference type="ARBA" id="ARBA00023049"/>
    </source>
</evidence>
<name>A0A836NZS8_XANVA</name>
<gene>
    <name evidence="7" type="ORF">A11K_0122685</name>
</gene>
<dbReference type="RefSeq" id="WP_043089745.1">
    <property type="nucleotide sequence ID" value="NZ_AKBN02000032.1"/>
</dbReference>
<dbReference type="InterPro" id="IPR037518">
    <property type="entry name" value="MPN"/>
</dbReference>
<sequence>MFSSALMVRDAAGNYSEATPDQIINAARFAIEAKAKRGQKFSRPSEVSEYFAIKLGGLEREVFSVIFLDHRHQLIEYAEMFQGTLNEAQVYMREVARKALQLNAAAVIVSHNHPSADPAPSWPDVVMTKRLREVLELVEVRLLDHIVVGGNRTVSMAAAGHF</sequence>
<accession>A0A836NZS8</accession>
<dbReference type="CDD" id="cd08071">
    <property type="entry name" value="MPN_DUF2466"/>
    <property type="match status" value="1"/>
</dbReference>
<keyword evidence="4" id="KW-0862">Zinc</keyword>
<comment type="caution">
    <text evidence="7">The sequence shown here is derived from an EMBL/GenBank/DDBJ whole genome shotgun (WGS) entry which is preliminary data.</text>
</comment>
<dbReference type="GO" id="GO:0008237">
    <property type="term" value="F:metallopeptidase activity"/>
    <property type="evidence" value="ECO:0007669"/>
    <property type="project" value="UniProtKB-KW"/>
</dbReference>
<dbReference type="GO" id="GO:0006508">
    <property type="term" value="P:proteolysis"/>
    <property type="evidence" value="ECO:0007669"/>
    <property type="project" value="UniProtKB-KW"/>
</dbReference>
<dbReference type="Gene3D" id="3.40.140.10">
    <property type="entry name" value="Cytidine Deaminase, domain 2"/>
    <property type="match status" value="1"/>
</dbReference>
<evidence type="ECO:0000256" key="1">
    <source>
        <dbReference type="ARBA" id="ARBA00022670"/>
    </source>
</evidence>
<evidence type="ECO:0000313" key="7">
    <source>
        <dbReference type="EMBL" id="KFA00344.1"/>
    </source>
</evidence>
<dbReference type="PANTHER" id="PTHR30471:SF3">
    <property type="entry name" value="UPF0758 PROTEIN YEES-RELATED"/>
    <property type="match status" value="1"/>
</dbReference>
<dbReference type="PROSITE" id="PS50249">
    <property type="entry name" value="MPN"/>
    <property type="match status" value="1"/>
</dbReference>
<dbReference type="PANTHER" id="PTHR30471">
    <property type="entry name" value="DNA REPAIR PROTEIN RADC"/>
    <property type="match status" value="1"/>
</dbReference>
<dbReference type="InterPro" id="IPR025657">
    <property type="entry name" value="RadC_JAB"/>
</dbReference>
<feature type="domain" description="MPN" evidence="6">
    <location>
        <begin position="40"/>
        <end position="162"/>
    </location>
</feature>
<organism evidence="7">
    <name type="scientific">Xanthomonas vasicola pv. vasculorum NCPPB 890</name>
    <dbReference type="NCBI Taxonomy" id="1184265"/>
    <lineage>
        <taxon>Bacteria</taxon>
        <taxon>Pseudomonadati</taxon>
        <taxon>Pseudomonadota</taxon>
        <taxon>Gammaproteobacteria</taxon>
        <taxon>Lysobacterales</taxon>
        <taxon>Lysobacteraceae</taxon>
        <taxon>Xanthomonas</taxon>
    </lineage>
</organism>
<dbReference type="EMBL" id="AKBN01001498">
    <property type="protein sequence ID" value="KFA00344.1"/>
    <property type="molecule type" value="Genomic_DNA"/>
</dbReference>
<reference evidence="7" key="1">
    <citation type="submission" date="2012-05" db="EMBL/GenBank/DDBJ databases">
        <authorList>
            <person name="Studholme D.J."/>
            <person name="Wasukira A."/>
            <person name="Grant M."/>
        </authorList>
    </citation>
    <scope>NUCLEOTIDE SEQUENCE [LARGE SCALE GENOMIC DNA]</scope>
    <source>
        <strain evidence="7">NCPPB 890</strain>
    </source>
</reference>
<dbReference type="AlphaFoldDB" id="A0A836NZS8"/>
<keyword evidence="3" id="KW-0378">Hydrolase</keyword>
<dbReference type="Pfam" id="PF04002">
    <property type="entry name" value="RadC"/>
    <property type="match status" value="1"/>
</dbReference>
<dbReference type="GO" id="GO:0046872">
    <property type="term" value="F:metal ion binding"/>
    <property type="evidence" value="ECO:0007669"/>
    <property type="project" value="UniProtKB-KW"/>
</dbReference>
<evidence type="ECO:0000256" key="3">
    <source>
        <dbReference type="ARBA" id="ARBA00022801"/>
    </source>
</evidence>
<evidence type="ECO:0000259" key="6">
    <source>
        <dbReference type="PROSITE" id="PS50249"/>
    </source>
</evidence>
<keyword evidence="2" id="KW-0479">Metal-binding</keyword>
<keyword evidence="1" id="KW-0645">Protease</keyword>
<protein>
    <submittedName>
        <fullName evidence="7">DNA repair protein RadC</fullName>
    </submittedName>
</protein>